<comment type="caution">
    <text evidence="2">The sequence shown here is derived from an EMBL/GenBank/DDBJ whole genome shotgun (WGS) entry which is preliminary data.</text>
</comment>
<dbReference type="InterPro" id="IPR025877">
    <property type="entry name" value="MobA-like_NTP_Trfase"/>
</dbReference>
<dbReference type="AlphaFoldDB" id="A0A2W6N978"/>
<dbReference type="PANTHER" id="PTHR43777">
    <property type="entry name" value="MOLYBDENUM COFACTOR CYTIDYLYLTRANSFERASE"/>
    <property type="match status" value="1"/>
</dbReference>
<gene>
    <name evidence="2" type="ORF">DN757_27510</name>
</gene>
<sequence>MHMQTTGIVLAAGNSSRLGRNKLSVTMPDGIALAAWTLKAALSSTLDQIICVVKPGDHLEWLPAECLRTATGRYTAASGLRIAVCNDHAGGMANSIRCGIWTAMEYRPEGVLMLMADQPLITARHINGVLDALASHPDADYAAAADDADAKPPVAFRSRMFGPLLSLQGDEGARKILRNSIYKGVKVPLSRESFWDADTQPQLEQILTYAEGQLWREA</sequence>
<dbReference type="SUPFAM" id="SSF53448">
    <property type="entry name" value="Nucleotide-diphospho-sugar transferases"/>
    <property type="match status" value="1"/>
</dbReference>
<evidence type="ECO:0000259" key="1">
    <source>
        <dbReference type="Pfam" id="PF12804"/>
    </source>
</evidence>
<name>A0A2W6N978_9BACL</name>
<organism evidence="2 3">
    <name type="scientific">Paenibacillus silvae</name>
    <dbReference type="NCBI Taxonomy" id="1325358"/>
    <lineage>
        <taxon>Bacteria</taxon>
        <taxon>Bacillati</taxon>
        <taxon>Bacillota</taxon>
        <taxon>Bacilli</taxon>
        <taxon>Bacillales</taxon>
        <taxon>Paenibacillaceae</taxon>
        <taxon>Paenibacillus</taxon>
    </lineage>
</organism>
<accession>A0A2W6N978</accession>
<dbReference type="PANTHER" id="PTHR43777:SF1">
    <property type="entry name" value="MOLYBDENUM COFACTOR CYTIDYLYLTRANSFERASE"/>
    <property type="match status" value="1"/>
</dbReference>
<dbReference type="InterPro" id="IPR029044">
    <property type="entry name" value="Nucleotide-diphossugar_trans"/>
</dbReference>
<dbReference type="EMBL" id="QKWW01000098">
    <property type="protein sequence ID" value="PZT52474.1"/>
    <property type="molecule type" value="Genomic_DNA"/>
</dbReference>
<dbReference type="GO" id="GO:0016779">
    <property type="term" value="F:nucleotidyltransferase activity"/>
    <property type="evidence" value="ECO:0007669"/>
    <property type="project" value="UniProtKB-ARBA"/>
</dbReference>
<reference evidence="2 3" key="1">
    <citation type="submission" date="2018-06" db="EMBL/GenBank/DDBJ databases">
        <title>Isolation of heavy metals resistant Paenibacillus silvae NC2 from Gold-Copper mine in ZiJin, China.</title>
        <authorList>
            <person name="Xu J."/>
            <person name="Mazhar H.S."/>
            <person name="Rensing C."/>
        </authorList>
    </citation>
    <scope>NUCLEOTIDE SEQUENCE [LARGE SCALE GENOMIC DNA]</scope>
    <source>
        <strain evidence="2 3">NC2</strain>
    </source>
</reference>
<evidence type="ECO:0000313" key="3">
    <source>
        <dbReference type="Proteomes" id="UP000249204"/>
    </source>
</evidence>
<feature type="domain" description="MobA-like NTP transferase" evidence="1">
    <location>
        <begin position="7"/>
        <end position="179"/>
    </location>
</feature>
<dbReference type="Gene3D" id="3.90.550.10">
    <property type="entry name" value="Spore Coat Polysaccharide Biosynthesis Protein SpsA, Chain A"/>
    <property type="match status" value="1"/>
</dbReference>
<evidence type="ECO:0000313" key="2">
    <source>
        <dbReference type="EMBL" id="PZT52474.1"/>
    </source>
</evidence>
<dbReference type="Proteomes" id="UP000249204">
    <property type="component" value="Unassembled WGS sequence"/>
</dbReference>
<dbReference type="Pfam" id="PF12804">
    <property type="entry name" value="NTP_transf_3"/>
    <property type="match status" value="1"/>
</dbReference>
<proteinExistence type="predicted"/>
<protein>
    <recommendedName>
        <fullName evidence="1">MobA-like NTP transferase domain-containing protein</fullName>
    </recommendedName>
</protein>